<dbReference type="Proteomes" id="UP000261166">
    <property type="component" value="Unassembled WGS sequence"/>
</dbReference>
<comment type="caution">
    <text evidence="1">The sequence shown here is derived from an EMBL/GenBank/DDBJ whole genome shotgun (WGS) entry which is preliminary data.</text>
</comment>
<dbReference type="OrthoDB" id="2063116at2"/>
<sequence length="142" mass="15852">MNKAENNKKRTPCPVGEPGQEGYTECGELTGKILEVDMSKSIVCSLKCPCPKACATMGYALCTETEGKCEYQILIENDTSDSDEKFPYVIGEEAEILHNGEWKKGKIINGYRFRDGIVTIRTDSGETVWCGEARKDLYRPLN</sequence>
<name>A0A3E3IBV3_9FIRM</name>
<organism evidence="1 2">
    <name type="scientific">Eisenbergiella massiliensis</name>
    <dbReference type="NCBI Taxonomy" id="1720294"/>
    <lineage>
        <taxon>Bacteria</taxon>
        <taxon>Bacillati</taxon>
        <taxon>Bacillota</taxon>
        <taxon>Clostridia</taxon>
        <taxon>Lachnospirales</taxon>
        <taxon>Lachnospiraceae</taxon>
        <taxon>Eisenbergiella</taxon>
    </lineage>
</organism>
<evidence type="ECO:0000313" key="2">
    <source>
        <dbReference type="Proteomes" id="UP000261166"/>
    </source>
</evidence>
<evidence type="ECO:0000313" key="1">
    <source>
        <dbReference type="EMBL" id="RGE64555.1"/>
    </source>
</evidence>
<gene>
    <name evidence="1" type="ORF">DWY69_27220</name>
</gene>
<accession>A0A3E3IBV3</accession>
<dbReference type="AlphaFoldDB" id="A0A3E3IBV3"/>
<reference evidence="1 2" key="1">
    <citation type="submission" date="2018-08" db="EMBL/GenBank/DDBJ databases">
        <title>A genome reference for cultivated species of the human gut microbiota.</title>
        <authorList>
            <person name="Zou Y."/>
            <person name="Xue W."/>
            <person name="Luo G."/>
        </authorList>
    </citation>
    <scope>NUCLEOTIDE SEQUENCE [LARGE SCALE GENOMIC DNA]</scope>
    <source>
        <strain evidence="1 2">AF26-4BH</strain>
    </source>
</reference>
<proteinExistence type="predicted"/>
<dbReference type="RefSeq" id="WP_025489414.1">
    <property type="nucleotide sequence ID" value="NZ_JBKVAZ010000010.1"/>
</dbReference>
<protein>
    <submittedName>
        <fullName evidence="1">Uncharacterized protein</fullName>
    </submittedName>
</protein>
<dbReference type="EMBL" id="QVLU01000039">
    <property type="protein sequence ID" value="RGE64555.1"/>
    <property type="molecule type" value="Genomic_DNA"/>
</dbReference>